<dbReference type="KEGG" id="spir:CWM47_06700"/>
<gene>
    <name evidence="1" type="ORF">CWM47_06700</name>
</gene>
<reference evidence="1 2" key="1">
    <citation type="submission" date="2017-11" db="EMBL/GenBank/DDBJ databases">
        <title>Taxonomic description and genome sequences of Spirosoma HA7 sp. nov., isolated from pollen microhabitat of Corylus avellana.</title>
        <authorList>
            <person name="Ambika Manirajan B."/>
            <person name="Suarez C."/>
            <person name="Ratering S."/>
            <person name="Geissler-Plaum R."/>
            <person name="Cardinale M."/>
            <person name="Sylvia S."/>
        </authorList>
    </citation>
    <scope>NUCLEOTIDE SEQUENCE [LARGE SCALE GENOMIC DNA]</scope>
    <source>
        <strain evidence="1 2">HA7</strain>
    </source>
</reference>
<organism evidence="1 2">
    <name type="scientific">Spirosoma pollinicola</name>
    <dbReference type="NCBI Taxonomy" id="2057025"/>
    <lineage>
        <taxon>Bacteria</taxon>
        <taxon>Pseudomonadati</taxon>
        <taxon>Bacteroidota</taxon>
        <taxon>Cytophagia</taxon>
        <taxon>Cytophagales</taxon>
        <taxon>Cytophagaceae</taxon>
        <taxon>Spirosoma</taxon>
    </lineage>
</organism>
<accession>A0A2K8YV66</accession>
<dbReference type="EMBL" id="CP025096">
    <property type="protein sequence ID" value="AUD01530.1"/>
    <property type="molecule type" value="Genomic_DNA"/>
</dbReference>
<dbReference type="Proteomes" id="UP000232883">
    <property type="component" value="Chromosome"/>
</dbReference>
<proteinExistence type="predicted"/>
<sequence>MKGIQEKDTREWGTVAYPNRDFNKIQKIFQDYRFAVRLLRSMSEPLGGFVELLPDRQDLQDFKSCQ</sequence>
<name>A0A2K8YV66_9BACT</name>
<dbReference type="AlphaFoldDB" id="A0A2K8YV66"/>
<evidence type="ECO:0000313" key="2">
    <source>
        <dbReference type="Proteomes" id="UP000232883"/>
    </source>
</evidence>
<protein>
    <submittedName>
        <fullName evidence="1">Uncharacterized protein</fullName>
    </submittedName>
</protein>
<evidence type="ECO:0000313" key="1">
    <source>
        <dbReference type="EMBL" id="AUD01530.1"/>
    </source>
</evidence>
<keyword evidence="2" id="KW-1185">Reference proteome</keyword>